<dbReference type="InterPro" id="IPR006202">
    <property type="entry name" value="Neur_chan_lig-bd"/>
</dbReference>
<evidence type="ECO:0000256" key="1">
    <source>
        <dbReference type="SAM" id="Phobius"/>
    </source>
</evidence>
<feature type="transmembrane region" description="Helical" evidence="1">
    <location>
        <begin position="142"/>
        <end position="162"/>
    </location>
</feature>
<evidence type="ECO:0000259" key="2">
    <source>
        <dbReference type="Pfam" id="PF02931"/>
    </source>
</evidence>
<keyword evidence="1" id="KW-0812">Transmembrane</keyword>
<dbReference type="GO" id="GO:0005230">
    <property type="term" value="F:extracellular ligand-gated monoatomic ion channel activity"/>
    <property type="evidence" value="ECO:0007669"/>
    <property type="project" value="InterPro"/>
</dbReference>
<sequence>MSHLKAATQRHYVSIYIMVVIERVKTRGNPNERCLVSAATWRLGPARQSGAFGYVLIMMLTWMTMSVGTMWAECGQSVTIMHWINRARWMGFNIVKLLLGSVSMTSKMTTIMKMNGWTRRTMVRDVWTDYGGKGWWRWWSRLDVLLAMAIVMSLFIVSLPGASANPDAKRLYEDLLSNYNRLIRPVGNNSDRLTVKMGLRLSQLIDVPYSGGRTAKSAATQKGECSFSRLWLDASSAWVYSRDLLALGAYPVVGCTAMRAQKILSKVQYECNDVNPVSA</sequence>
<dbReference type="Proteomes" id="UP001168990">
    <property type="component" value="Unassembled WGS sequence"/>
</dbReference>
<organism evidence="3 4">
    <name type="scientific">Microctonus aethiopoides</name>
    <dbReference type="NCBI Taxonomy" id="144406"/>
    <lineage>
        <taxon>Eukaryota</taxon>
        <taxon>Metazoa</taxon>
        <taxon>Ecdysozoa</taxon>
        <taxon>Arthropoda</taxon>
        <taxon>Hexapoda</taxon>
        <taxon>Insecta</taxon>
        <taxon>Pterygota</taxon>
        <taxon>Neoptera</taxon>
        <taxon>Endopterygota</taxon>
        <taxon>Hymenoptera</taxon>
        <taxon>Apocrita</taxon>
        <taxon>Ichneumonoidea</taxon>
        <taxon>Braconidae</taxon>
        <taxon>Euphorinae</taxon>
        <taxon>Microctonus</taxon>
    </lineage>
</organism>
<feature type="transmembrane region" description="Helical" evidence="1">
    <location>
        <begin position="51"/>
        <end position="72"/>
    </location>
</feature>
<dbReference type="GO" id="GO:0016020">
    <property type="term" value="C:membrane"/>
    <property type="evidence" value="ECO:0007669"/>
    <property type="project" value="InterPro"/>
</dbReference>
<proteinExistence type="predicted"/>
<keyword evidence="1" id="KW-1133">Transmembrane helix</keyword>
<keyword evidence="4" id="KW-1185">Reference proteome</keyword>
<reference evidence="3" key="1">
    <citation type="journal article" date="2023" name="bioRxiv">
        <title>Scaffold-level genome assemblies of two parasitoid biocontrol wasps reveal the parthenogenesis mechanism and an associated novel virus.</title>
        <authorList>
            <person name="Inwood S."/>
            <person name="Skelly J."/>
            <person name="Guhlin J."/>
            <person name="Harrop T."/>
            <person name="Goldson S."/>
            <person name="Dearden P."/>
        </authorList>
    </citation>
    <scope>NUCLEOTIDE SEQUENCE</scope>
    <source>
        <strain evidence="3">Irish</strain>
        <tissue evidence="3">Whole body</tissue>
    </source>
</reference>
<comment type="caution">
    <text evidence="3">The sequence shown here is derived from an EMBL/GenBank/DDBJ whole genome shotgun (WGS) entry which is preliminary data.</text>
</comment>
<dbReference type="EMBL" id="JAQQBS010000002">
    <property type="protein sequence ID" value="KAK0171873.1"/>
    <property type="molecule type" value="Genomic_DNA"/>
</dbReference>
<evidence type="ECO:0000313" key="3">
    <source>
        <dbReference type="EMBL" id="KAK0171873.1"/>
    </source>
</evidence>
<evidence type="ECO:0000313" key="4">
    <source>
        <dbReference type="Proteomes" id="UP001168990"/>
    </source>
</evidence>
<gene>
    <name evidence="3" type="ORF">PV328_005266</name>
</gene>
<dbReference type="InterPro" id="IPR036734">
    <property type="entry name" value="Neur_chan_lig-bd_sf"/>
</dbReference>
<keyword evidence="1" id="KW-0472">Membrane</keyword>
<protein>
    <recommendedName>
        <fullName evidence="2">Neurotransmitter-gated ion-channel ligand-binding domain-containing protein</fullName>
    </recommendedName>
</protein>
<dbReference type="SUPFAM" id="SSF63712">
    <property type="entry name" value="Nicotinic receptor ligand binding domain-like"/>
    <property type="match status" value="1"/>
</dbReference>
<feature type="transmembrane region" description="Helical" evidence="1">
    <location>
        <begin position="92"/>
        <end position="112"/>
    </location>
</feature>
<reference evidence="3" key="2">
    <citation type="submission" date="2023-03" db="EMBL/GenBank/DDBJ databases">
        <authorList>
            <person name="Inwood S.N."/>
            <person name="Skelly J.G."/>
            <person name="Guhlin J."/>
            <person name="Harrop T.W.R."/>
            <person name="Goldson S.G."/>
            <person name="Dearden P.K."/>
        </authorList>
    </citation>
    <scope>NUCLEOTIDE SEQUENCE</scope>
    <source>
        <strain evidence="3">Irish</strain>
        <tissue evidence="3">Whole body</tissue>
    </source>
</reference>
<feature type="domain" description="Neurotransmitter-gated ion-channel ligand-binding" evidence="2">
    <location>
        <begin position="169"/>
        <end position="207"/>
    </location>
</feature>
<dbReference type="Pfam" id="PF02931">
    <property type="entry name" value="Neur_chan_LBD"/>
    <property type="match status" value="1"/>
</dbReference>
<dbReference type="Gene3D" id="2.70.170.10">
    <property type="entry name" value="Neurotransmitter-gated ion-channel ligand-binding domain"/>
    <property type="match status" value="1"/>
</dbReference>
<accession>A0AA39FLS5</accession>
<dbReference type="AlphaFoldDB" id="A0AA39FLS5"/>
<name>A0AA39FLS5_9HYME</name>